<dbReference type="PANTHER" id="PTHR33602">
    <property type="entry name" value="REGULATORY PROTEIN RECX FAMILY PROTEIN"/>
    <property type="match status" value="1"/>
</dbReference>
<evidence type="ECO:0000256" key="3">
    <source>
        <dbReference type="ARBA" id="ARBA00018111"/>
    </source>
</evidence>
<evidence type="ECO:0000256" key="2">
    <source>
        <dbReference type="ARBA" id="ARBA00009695"/>
    </source>
</evidence>
<dbReference type="AlphaFoldDB" id="A0A4P9C5F8"/>
<sequence>MSDPKTVQKAYDQSLNYISFKNRTEKEMVDYLEKKEYSERVIAEVMAKLIQYAFINDTAYVKNYCYNNIHFNFWGRIKMRYDLKKRGIPHELIASLEELYTPEQERICCEKQYEKAARQYSRESYRKRKGKIYTFLQRKGFPGEVIREVIEANLPEDETENLTEEEAEALLEKQMTELRRFYEKYRRMQENKGYTGRELKQRVTRNLMSRGYSYDQIRIMTEEDE</sequence>
<dbReference type="InterPro" id="IPR053924">
    <property type="entry name" value="RecX_HTH_2nd"/>
</dbReference>
<dbReference type="Pfam" id="PF21981">
    <property type="entry name" value="RecX_HTH3"/>
    <property type="match status" value="2"/>
</dbReference>
<evidence type="ECO:0000256" key="4">
    <source>
        <dbReference type="ARBA" id="ARBA00022490"/>
    </source>
</evidence>
<dbReference type="GO" id="GO:0005737">
    <property type="term" value="C:cytoplasm"/>
    <property type="evidence" value="ECO:0007669"/>
    <property type="project" value="UniProtKB-SubCell"/>
</dbReference>
<evidence type="ECO:0000313" key="9">
    <source>
        <dbReference type="EMBL" id="QCT69792.1"/>
    </source>
</evidence>
<keyword evidence="4 5" id="KW-0963">Cytoplasm</keyword>
<dbReference type="InterPro" id="IPR053925">
    <property type="entry name" value="RecX_HTH_3rd"/>
</dbReference>
<feature type="domain" description="RecX first three-helical" evidence="8">
    <location>
        <begin position="10"/>
        <end position="49"/>
    </location>
</feature>
<evidence type="ECO:0000313" key="10">
    <source>
        <dbReference type="Proteomes" id="UP000218387"/>
    </source>
</evidence>
<dbReference type="RefSeq" id="WP_058695176.1">
    <property type="nucleotide sequence ID" value="NZ_CP029487.1"/>
</dbReference>
<accession>A0A4P9C5F8</accession>
<name>A0A4P9C5F8_EUBML</name>
<dbReference type="Gene3D" id="1.10.10.10">
    <property type="entry name" value="Winged helix-like DNA-binding domain superfamily/Winged helix DNA-binding domain"/>
    <property type="match status" value="4"/>
</dbReference>
<dbReference type="KEGG" id="emt:CPZ25_000230"/>
<dbReference type="InterPro" id="IPR036388">
    <property type="entry name" value="WH-like_DNA-bd_sf"/>
</dbReference>
<dbReference type="Proteomes" id="UP000218387">
    <property type="component" value="Chromosome"/>
</dbReference>
<proteinExistence type="inferred from homology"/>
<feature type="domain" description="RecX second three-helical" evidence="6">
    <location>
        <begin position="56"/>
        <end position="94"/>
    </location>
</feature>
<gene>
    <name evidence="5" type="primary">recX</name>
    <name evidence="9" type="ORF">CPZ25_000230</name>
</gene>
<dbReference type="HAMAP" id="MF_01114">
    <property type="entry name" value="RecX"/>
    <property type="match status" value="1"/>
</dbReference>
<evidence type="ECO:0000256" key="1">
    <source>
        <dbReference type="ARBA" id="ARBA00004496"/>
    </source>
</evidence>
<dbReference type="InterPro" id="IPR053926">
    <property type="entry name" value="RecX_HTH_1st"/>
</dbReference>
<comment type="subcellular location">
    <subcellularLocation>
        <location evidence="1 5">Cytoplasm</location>
    </subcellularLocation>
</comment>
<dbReference type="Pfam" id="PF21982">
    <property type="entry name" value="RecX_HTH1"/>
    <property type="match status" value="1"/>
</dbReference>
<comment type="similarity">
    <text evidence="2 5">Belongs to the RecX family.</text>
</comment>
<evidence type="ECO:0000259" key="8">
    <source>
        <dbReference type="Pfam" id="PF21982"/>
    </source>
</evidence>
<keyword evidence="10" id="KW-1185">Reference proteome</keyword>
<feature type="domain" description="RecX third three-helical" evidence="7">
    <location>
        <begin position="179"/>
        <end position="218"/>
    </location>
</feature>
<dbReference type="EMBL" id="CP029487">
    <property type="protein sequence ID" value="QCT69792.1"/>
    <property type="molecule type" value="Genomic_DNA"/>
</dbReference>
<dbReference type="GO" id="GO:0006282">
    <property type="term" value="P:regulation of DNA repair"/>
    <property type="evidence" value="ECO:0007669"/>
    <property type="project" value="UniProtKB-UniRule"/>
</dbReference>
<dbReference type="InterPro" id="IPR003783">
    <property type="entry name" value="Regulatory_RecX"/>
</dbReference>
<organism evidence="9 10">
    <name type="scientific">Eubacterium maltosivorans</name>
    <dbReference type="NCBI Taxonomy" id="2041044"/>
    <lineage>
        <taxon>Bacteria</taxon>
        <taxon>Bacillati</taxon>
        <taxon>Bacillota</taxon>
        <taxon>Clostridia</taxon>
        <taxon>Eubacteriales</taxon>
        <taxon>Eubacteriaceae</taxon>
        <taxon>Eubacterium</taxon>
    </lineage>
</organism>
<dbReference type="PANTHER" id="PTHR33602:SF1">
    <property type="entry name" value="REGULATORY PROTEIN RECX FAMILY PROTEIN"/>
    <property type="match status" value="1"/>
</dbReference>
<evidence type="ECO:0000259" key="6">
    <source>
        <dbReference type="Pfam" id="PF02631"/>
    </source>
</evidence>
<evidence type="ECO:0000256" key="5">
    <source>
        <dbReference type="HAMAP-Rule" id="MF_01114"/>
    </source>
</evidence>
<reference evidence="9 10" key="1">
    <citation type="submission" date="2018-05" db="EMBL/GenBank/DDBJ databases">
        <title>Genome comparison of Eubacterium sp.</title>
        <authorList>
            <person name="Feng Y."/>
            <person name="Sanchez-Andrea I."/>
            <person name="Stams A.J.M."/>
            <person name="De Vos W.M."/>
        </authorList>
    </citation>
    <scope>NUCLEOTIDE SEQUENCE [LARGE SCALE GENOMIC DNA]</scope>
    <source>
        <strain evidence="9 10">YI</strain>
    </source>
</reference>
<dbReference type="Pfam" id="PF02631">
    <property type="entry name" value="RecX_HTH2"/>
    <property type="match status" value="1"/>
</dbReference>
<feature type="domain" description="RecX third three-helical" evidence="7">
    <location>
        <begin position="109"/>
        <end position="150"/>
    </location>
</feature>
<comment type="function">
    <text evidence="5">Modulates RecA activity.</text>
</comment>
<evidence type="ECO:0000259" key="7">
    <source>
        <dbReference type="Pfam" id="PF21981"/>
    </source>
</evidence>
<protein>
    <recommendedName>
        <fullName evidence="3 5">Regulatory protein RecX</fullName>
    </recommendedName>
</protein>